<keyword evidence="1" id="KW-1133">Transmembrane helix</keyword>
<proteinExistence type="predicted"/>
<evidence type="ECO:0000259" key="4">
    <source>
        <dbReference type="Pfam" id="PF16344"/>
    </source>
</evidence>
<feature type="domain" description="Protein FecR C-terminal" evidence="4">
    <location>
        <begin position="257"/>
        <end position="316"/>
    </location>
</feature>
<dbReference type="PANTHER" id="PTHR30273">
    <property type="entry name" value="PERIPLASMIC SIGNAL SENSOR AND SIGMA FACTOR ACTIVATOR FECR-RELATED"/>
    <property type="match status" value="1"/>
</dbReference>
<dbReference type="PIRSF" id="PIRSF018266">
    <property type="entry name" value="FecR"/>
    <property type="match status" value="1"/>
</dbReference>
<dbReference type="AlphaFoldDB" id="A0A2A2F0Q8"/>
<dbReference type="GO" id="GO:0016989">
    <property type="term" value="F:sigma factor antagonist activity"/>
    <property type="evidence" value="ECO:0007669"/>
    <property type="project" value="TreeGrafter"/>
</dbReference>
<comment type="caution">
    <text evidence="5">The sequence shown here is derived from an EMBL/GenBank/DDBJ whole genome shotgun (WGS) entry which is preliminary data.</text>
</comment>
<dbReference type="InterPro" id="IPR032623">
    <property type="entry name" value="FecR_N"/>
</dbReference>
<feature type="transmembrane region" description="Helical" evidence="1">
    <location>
        <begin position="86"/>
        <end position="105"/>
    </location>
</feature>
<dbReference type="PANTHER" id="PTHR30273:SF2">
    <property type="entry name" value="PROTEIN FECR"/>
    <property type="match status" value="1"/>
</dbReference>
<dbReference type="InterPro" id="IPR012373">
    <property type="entry name" value="Ferrdict_sens_TM"/>
</dbReference>
<keyword evidence="1" id="KW-0812">Transmembrane</keyword>
<dbReference type="Proteomes" id="UP000217771">
    <property type="component" value="Unassembled WGS sequence"/>
</dbReference>
<evidence type="ECO:0000259" key="2">
    <source>
        <dbReference type="Pfam" id="PF04773"/>
    </source>
</evidence>
<keyword evidence="6" id="KW-1185">Reference proteome</keyword>
<evidence type="ECO:0000313" key="6">
    <source>
        <dbReference type="Proteomes" id="UP000217771"/>
    </source>
</evidence>
<dbReference type="Gene3D" id="2.60.120.1440">
    <property type="match status" value="1"/>
</dbReference>
<evidence type="ECO:0000256" key="1">
    <source>
        <dbReference type="SAM" id="Phobius"/>
    </source>
</evidence>
<dbReference type="Pfam" id="PF16344">
    <property type="entry name" value="FecR_C"/>
    <property type="match status" value="1"/>
</dbReference>
<evidence type="ECO:0000313" key="5">
    <source>
        <dbReference type="EMBL" id="PAU78360.1"/>
    </source>
</evidence>
<reference evidence="5 6" key="1">
    <citation type="submission" date="2017-08" db="EMBL/GenBank/DDBJ databases">
        <title>Halomonas alkalisoli sp. nov., isolated from saline alkaline soil.</title>
        <authorList>
            <person name="Wang D."/>
            <person name="Zhang G."/>
        </authorList>
    </citation>
    <scope>NUCLEOTIDE SEQUENCE [LARGE SCALE GENOMIC DNA]</scope>
    <source>
        <strain evidence="5 6">WRN001</strain>
    </source>
</reference>
<dbReference type="InterPro" id="IPR006860">
    <property type="entry name" value="FecR"/>
</dbReference>
<feature type="domain" description="FecR N-terminal" evidence="3">
    <location>
        <begin position="17"/>
        <end position="59"/>
    </location>
</feature>
<dbReference type="OrthoDB" id="9798846at2"/>
<gene>
    <name evidence="5" type="ORF">CK498_06525</name>
</gene>
<feature type="domain" description="FecR protein" evidence="2">
    <location>
        <begin position="117"/>
        <end position="208"/>
    </location>
</feature>
<name>A0A2A2F0Q8_9GAMM</name>
<accession>A0A2A2F0Q8</accession>
<sequence length="342" mass="37392">MRRCSKVALPSQETLDDEAMAWFLRLRDPSANEADRRAFEAWLARSERHAEAYAEAERLWQAVEAPARLLAEREASARPASSHQSWPWAAAACLLLTLLLGFGAWRDPGLFDRWMADLATAPGHSQQVTLEDGTRLFLDADSAVDIEMTDGGRQLTLRRGRLWVDVTHEPTRSFSVLAGEARTQVLGTRFAVERRAGDVRVTVEEGRVAVSHGQGAENAEQVVLGANQTIELHAGSALGMPSEIDAWGRLAWTRGQLLFDQTALGEVAVQLERMLPGRVVVSGDEAGAYRLSGSFPANDPDAILDALETSLGITVRRLPGVTWLASPTHPSNHPSHQEVPSL</sequence>
<evidence type="ECO:0000259" key="3">
    <source>
        <dbReference type="Pfam" id="PF16220"/>
    </source>
</evidence>
<dbReference type="Gene3D" id="3.55.50.30">
    <property type="match status" value="1"/>
</dbReference>
<protein>
    <submittedName>
        <fullName evidence="5">Iron dicitrate transport regulator FecR</fullName>
    </submittedName>
</protein>
<dbReference type="Pfam" id="PF04773">
    <property type="entry name" value="FecR"/>
    <property type="match status" value="1"/>
</dbReference>
<organism evidence="5 6">
    <name type="scientific">Halomonas salipaludis</name>
    <dbReference type="NCBI Taxonomy" id="2032625"/>
    <lineage>
        <taxon>Bacteria</taxon>
        <taxon>Pseudomonadati</taxon>
        <taxon>Pseudomonadota</taxon>
        <taxon>Gammaproteobacteria</taxon>
        <taxon>Oceanospirillales</taxon>
        <taxon>Halomonadaceae</taxon>
        <taxon>Halomonas</taxon>
    </lineage>
</organism>
<dbReference type="EMBL" id="NSKB01000002">
    <property type="protein sequence ID" value="PAU78360.1"/>
    <property type="molecule type" value="Genomic_DNA"/>
</dbReference>
<dbReference type="InterPro" id="IPR032508">
    <property type="entry name" value="FecR_C"/>
</dbReference>
<keyword evidence="1" id="KW-0472">Membrane</keyword>
<dbReference type="Pfam" id="PF16220">
    <property type="entry name" value="DUF4880"/>
    <property type="match status" value="1"/>
</dbReference>